<reference evidence="2" key="1">
    <citation type="submission" date="2022-11" db="UniProtKB">
        <authorList>
            <consortium name="WormBaseParasite"/>
        </authorList>
    </citation>
    <scope>IDENTIFICATION</scope>
</reference>
<accession>A0AC34GET9</accession>
<evidence type="ECO:0000313" key="1">
    <source>
        <dbReference type="Proteomes" id="UP000887579"/>
    </source>
</evidence>
<protein>
    <submittedName>
        <fullName evidence="2">Uncharacterized protein</fullName>
    </submittedName>
</protein>
<evidence type="ECO:0000313" key="2">
    <source>
        <dbReference type="WBParaSite" id="ES5_v2.g28237.t1"/>
    </source>
</evidence>
<organism evidence="1 2">
    <name type="scientific">Panagrolaimus sp. ES5</name>
    <dbReference type="NCBI Taxonomy" id="591445"/>
    <lineage>
        <taxon>Eukaryota</taxon>
        <taxon>Metazoa</taxon>
        <taxon>Ecdysozoa</taxon>
        <taxon>Nematoda</taxon>
        <taxon>Chromadorea</taxon>
        <taxon>Rhabditida</taxon>
        <taxon>Tylenchina</taxon>
        <taxon>Panagrolaimomorpha</taxon>
        <taxon>Panagrolaimoidea</taxon>
        <taxon>Panagrolaimidae</taxon>
        <taxon>Panagrolaimus</taxon>
    </lineage>
</organism>
<name>A0AC34GET9_9BILA</name>
<dbReference type="Proteomes" id="UP000887579">
    <property type="component" value="Unplaced"/>
</dbReference>
<sequence>MAKDSSEKSVSSFSRYLSSVEDWNASDVESDEIDLKKNNLVKQNFMVLQPSIIQNPFEFPRQQQDVNGRPEIMNFRATQRLINPNDQRAINRQEKQTRLMDLAEELATLYEIGEIDIDGFKNGMNLQARHLGYKQFQTYPTWMRSLGHLKTRFRKNNNVFENASDERMAKIQRKLDPNFCRIVVDGNSGSDEMSTNADDETN</sequence>
<dbReference type="WBParaSite" id="ES5_v2.g28237.t1">
    <property type="protein sequence ID" value="ES5_v2.g28237.t1"/>
    <property type="gene ID" value="ES5_v2.g28237"/>
</dbReference>
<proteinExistence type="predicted"/>